<organism evidence="1 2">
    <name type="scientific">Tetraparma gracilis</name>
    <dbReference type="NCBI Taxonomy" id="2962635"/>
    <lineage>
        <taxon>Eukaryota</taxon>
        <taxon>Sar</taxon>
        <taxon>Stramenopiles</taxon>
        <taxon>Ochrophyta</taxon>
        <taxon>Bolidophyceae</taxon>
        <taxon>Parmales</taxon>
        <taxon>Triparmaceae</taxon>
        <taxon>Tetraparma</taxon>
    </lineage>
</organism>
<gene>
    <name evidence="1" type="ORF">TeGR_g13476</name>
</gene>
<evidence type="ECO:0000313" key="2">
    <source>
        <dbReference type="Proteomes" id="UP001165060"/>
    </source>
</evidence>
<dbReference type="EMBL" id="BRYB01000762">
    <property type="protein sequence ID" value="GMI37153.1"/>
    <property type="molecule type" value="Genomic_DNA"/>
</dbReference>
<protein>
    <submittedName>
        <fullName evidence="1">Uncharacterized protein</fullName>
    </submittedName>
</protein>
<sequence>MPFLLDLQLDLMFPLHGSTIPPSAEPRALLFSISLTPGLQRGASPNPLRQDLDSLNDLAALIDLHICFSLDGGDPVCRPYTDPAGAALPEDLEHGRHTVVAHVESHGYRVGGCREHADGILSRSEFLLSPHDDGCLSGCFSSTHLLPPPHLLSPPPDFSNRSTVYLPASNTLHFPLNKPADQVVDFTLSVVGGEELQRGSTRHPIELASLLPDAEHSLRISLPHPSPHPPLYLSFFLKSAAPPRHPETHVVTAADEAYVDRLANLIGSLHHWSTLTRIHVYDLGLSEASKALVSSWDMVVVRSVPFDSLPDHFRSVPLVAYKAWIVLDCMQYTGGAPLLWLDSNTEVRKSLSPIFERITTNDYFLTVAGHKFPTFRNVRPATLEFLSCPASSIPPQTPECTSAIMGFTTDAGGLGERILTRMHECASDLDRCHYPPGSDFGNQKRDQSALNAALCGSSDVVCDTDDIYWAYASQYGLLVEEDETRFNDVVFYSRRGVPPQNYIGHIKPFPPQTVDTGLNVDTHLGT</sequence>
<keyword evidence="2" id="KW-1185">Reference proteome</keyword>
<dbReference type="Proteomes" id="UP001165060">
    <property type="component" value="Unassembled WGS sequence"/>
</dbReference>
<comment type="caution">
    <text evidence="1">The sequence shown here is derived from an EMBL/GenBank/DDBJ whole genome shotgun (WGS) entry which is preliminary data.</text>
</comment>
<dbReference type="SUPFAM" id="SSF53448">
    <property type="entry name" value="Nucleotide-diphospho-sugar transferases"/>
    <property type="match status" value="1"/>
</dbReference>
<evidence type="ECO:0000313" key="1">
    <source>
        <dbReference type="EMBL" id="GMI37153.1"/>
    </source>
</evidence>
<dbReference type="PANTHER" id="PTHR31389:SF4">
    <property type="entry name" value="LD39211P"/>
    <property type="match status" value="1"/>
</dbReference>
<dbReference type="InterPro" id="IPR029044">
    <property type="entry name" value="Nucleotide-diphossugar_trans"/>
</dbReference>
<dbReference type="PANTHER" id="PTHR31389">
    <property type="entry name" value="LD39211P"/>
    <property type="match status" value="1"/>
</dbReference>
<reference evidence="1 2" key="1">
    <citation type="journal article" date="2023" name="Commun. Biol.">
        <title>Genome analysis of Parmales, the sister group of diatoms, reveals the evolutionary specialization of diatoms from phago-mixotrophs to photoautotrophs.</title>
        <authorList>
            <person name="Ban H."/>
            <person name="Sato S."/>
            <person name="Yoshikawa S."/>
            <person name="Yamada K."/>
            <person name="Nakamura Y."/>
            <person name="Ichinomiya M."/>
            <person name="Sato N."/>
            <person name="Blanc-Mathieu R."/>
            <person name="Endo H."/>
            <person name="Kuwata A."/>
            <person name="Ogata H."/>
        </authorList>
    </citation>
    <scope>NUCLEOTIDE SEQUENCE [LARGE SCALE GENOMIC DNA]</scope>
</reference>
<proteinExistence type="predicted"/>
<name>A0ABQ6N0F3_9STRA</name>
<accession>A0ABQ6N0F3</accession>